<dbReference type="SUPFAM" id="SSF56925">
    <property type="entry name" value="OMPA-like"/>
    <property type="match status" value="1"/>
</dbReference>
<comment type="caution">
    <text evidence="2">The sequence shown here is derived from an EMBL/GenBank/DDBJ whole genome shotgun (WGS) entry which is preliminary data.</text>
</comment>
<dbReference type="Pfam" id="PF13568">
    <property type="entry name" value="OMP_b-brl_2"/>
    <property type="match status" value="1"/>
</dbReference>
<dbReference type="InterPro" id="IPR025665">
    <property type="entry name" value="Beta-barrel_OMP_2"/>
</dbReference>
<organism evidence="2 3">
    <name type="scientific">Spirosoma oryzae</name>
    <dbReference type="NCBI Taxonomy" id="1469603"/>
    <lineage>
        <taxon>Bacteria</taxon>
        <taxon>Pseudomonadati</taxon>
        <taxon>Bacteroidota</taxon>
        <taxon>Cytophagia</taxon>
        <taxon>Cytophagales</taxon>
        <taxon>Cytophagaceae</taxon>
        <taxon>Spirosoma</taxon>
    </lineage>
</organism>
<dbReference type="AlphaFoldDB" id="A0A2T0T8H3"/>
<reference evidence="2 3" key="1">
    <citation type="submission" date="2018-03" db="EMBL/GenBank/DDBJ databases">
        <title>Genomic Encyclopedia of Archaeal and Bacterial Type Strains, Phase II (KMG-II): from individual species to whole genera.</title>
        <authorList>
            <person name="Goeker M."/>
        </authorList>
    </citation>
    <scope>NUCLEOTIDE SEQUENCE [LARGE SCALE GENOMIC DNA]</scope>
    <source>
        <strain evidence="2 3">DSM 28354</strain>
    </source>
</reference>
<accession>A0A2T0T8H3</accession>
<feature type="domain" description="Outer membrane protein beta-barrel" evidence="1">
    <location>
        <begin position="195"/>
        <end position="314"/>
    </location>
</feature>
<evidence type="ECO:0000313" key="2">
    <source>
        <dbReference type="EMBL" id="PRY41938.1"/>
    </source>
</evidence>
<evidence type="ECO:0000259" key="1">
    <source>
        <dbReference type="Pfam" id="PF13568"/>
    </source>
</evidence>
<evidence type="ECO:0000313" key="3">
    <source>
        <dbReference type="Proteomes" id="UP000238375"/>
    </source>
</evidence>
<proteinExistence type="predicted"/>
<gene>
    <name evidence="2" type="ORF">CLV58_105140</name>
</gene>
<dbReference type="OrthoDB" id="878604at2"/>
<protein>
    <submittedName>
        <fullName evidence="2">Outer membrane protein with beta-barrel domain</fullName>
    </submittedName>
</protein>
<sequence>MSLSTTSRIVAFLTYFVLLTNQSVAQLFFTPGYLVTTTGDTVKGEVREQNSQLIQFRQNDKSTPQEYTPAQVASYYTDNTNRVSVYLKEDGRTNSYFMYELLNGYVSLYRLFSPEGRLTHALRLPDNTFVPLRGKLSLLMLTNSLKECSNPGFTRLLSPQSFYVSDVTLKRIVSTYNTCVKPGQVANQSTPKKKLGYELGLSVSAVQNRWIYGRSGQMNATYYDPSGSYSPTYTAAIGGFFTIAPRKRLSVSIELLASWYSGNRNVPLTDPLEPTKKAYRLYSFKESYLSLPITARYVFIDKRTRWYIKAGLGPTLTTIQDANFVSSDLGITIPIDILHRTNLGVGSLAGVGANLLIRQKYPLYVEARILSHAVLDGVTNIAASQSLQLAVSLPICRSY</sequence>
<dbReference type="EMBL" id="PVTE01000005">
    <property type="protein sequence ID" value="PRY41938.1"/>
    <property type="molecule type" value="Genomic_DNA"/>
</dbReference>
<name>A0A2T0T8H3_9BACT</name>
<keyword evidence="3" id="KW-1185">Reference proteome</keyword>
<dbReference type="InterPro" id="IPR011250">
    <property type="entry name" value="OMP/PagP_B-barrel"/>
</dbReference>
<dbReference type="Proteomes" id="UP000238375">
    <property type="component" value="Unassembled WGS sequence"/>
</dbReference>
<dbReference type="RefSeq" id="WP_106137141.1">
    <property type="nucleotide sequence ID" value="NZ_PVTE01000005.1"/>
</dbReference>